<name>A0A7X5UBG6_9GAMM</name>
<evidence type="ECO:0000313" key="5">
    <source>
        <dbReference type="Proteomes" id="UP000490980"/>
    </source>
</evidence>
<dbReference type="Pfam" id="PF02321">
    <property type="entry name" value="OEP"/>
    <property type="match status" value="2"/>
</dbReference>
<comment type="subcellular location">
    <subcellularLocation>
        <location evidence="2">Cell outer membrane</location>
        <topology evidence="2">Lipid-anchor</topology>
    </subcellularLocation>
</comment>
<keyword evidence="2" id="KW-1134">Transmembrane beta strand</keyword>
<keyword evidence="2" id="KW-0449">Lipoprotein</keyword>
<dbReference type="PANTHER" id="PTHR30203">
    <property type="entry name" value="OUTER MEMBRANE CATION EFFLUX PROTEIN"/>
    <property type="match status" value="1"/>
</dbReference>
<dbReference type="Gene3D" id="2.20.200.10">
    <property type="entry name" value="Outer membrane efflux proteins (OEP)"/>
    <property type="match status" value="1"/>
</dbReference>
<evidence type="ECO:0000256" key="2">
    <source>
        <dbReference type="RuleBase" id="RU362097"/>
    </source>
</evidence>
<proteinExistence type="inferred from homology"/>
<feature type="region of interest" description="Disordered" evidence="3">
    <location>
        <begin position="253"/>
        <end position="277"/>
    </location>
</feature>
<evidence type="ECO:0000256" key="1">
    <source>
        <dbReference type="ARBA" id="ARBA00007613"/>
    </source>
</evidence>
<dbReference type="GO" id="GO:0009279">
    <property type="term" value="C:cell outer membrane"/>
    <property type="evidence" value="ECO:0007669"/>
    <property type="project" value="UniProtKB-SubCell"/>
</dbReference>
<dbReference type="NCBIfam" id="TIGR01845">
    <property type="entry name" value="outer_NodT"/>
    <property type="match status" value="1"/>
</dbReference>
<dbReference type="GO" id="GO:0015562">
    <property type="term" value="F:efflux transmembrane transporter activity"/>
    <property type="evidence" value="ECO:0007669"/>
    <property type="project" value="InterPro"/>
</dbReference>
<dbReference type="AlphaFoldDB" id="A0A7X5UBG6"/>
<dbReference type="RefSeq" id="WP_166949296.1">
    <property type="nucleotide sequence ID" value="NZ_JAARLZ010000007.1"/>
</dbReference>
<keyword evidence="5" id="KW-1185">Reference proteome</keyword>
<reference evidence="4 5" key="1">
    <citation type="submission" date="2020-03" db="EMBL/GenBank/DDBJ databases">
        <authorList>
            <person name="Lai Q."/>
        </authorList>
    </citation>
    <scope>NUCLEOTIDE SEQUENCE [LARGE SCALE GENOMIC DNA]</scope>
    <source>
        <strain evidence="4 5">CCUG 25036</strain>
    </source>
</reference>
<dbReference type="InterPro" id="IPR003423">
    <property type="entry name" value="OMP_efflux"/>
</dbReference>
<dbReference type="PANTHER" id="PTHR30203:SF21">
    <property type="entry name" value="OUTER MEMBRANE COMPONENT OF MULTIDRUG EFFLUX PUMP-RELATED"/>
    <property type="match status" value="1"/>
</dbReference>
<gene>
    <name evidence="4" type="ORF">HBF25_13645</name>
</gene>
<keyword evidence="2" id="KW-0472">Membrane</keyword>
<evidence type="ECO:0000313" key="4">
    <source>
        <dbReference type="EMBL" id="NII07425.1"/>
    </source>
</evidence>
<protein>
    <submittedName>
        <fullName evidence="4">TolC family protein</fullName>
    </submittedName>
</protein>
<dbReference type="EMBL" id="JAARLZ010000007">
    <property type="protein sequence ID" value="NII07425.1"/>
    <property type="molecule type" value="Genomic_DNA"/>
</dbReference>
<feature type="signal peptide" evidence="2">
    <location>
        <begin position="1"/>
        <end position="19"/>
    </location>
</feature>
<keyword evidence="2" id="KW-0732">Signal</keyword>
<dbReference type="InterPro" id="IPR010131">
    <property type="entry name" value="MdtP/NodT-like"/>
</dbReference>
<dbReference type="PROSITE" id="PS51257">
    <property type="entry name" value="PROKAR_LIPOPROTEIN"/>
    <property type="match status" value="1"/>
</dbReference>
<keyword evidence="2" id="KW-0812">Transmembrane</keyword>
<keyword evidence="2" id="KW-0564">Palmitate</keyword>
<sequence length="487" mass="51739">MLPRTWPVAMLCVALAGCASQPPLPPHTTVALPVSTSPAADTTPDRWWTLYHLPALDAAVAEALANNRDLRVAEANLREARAALGQARRERLPTTTLTAGAGYGSALEDQIEAALKNQQAIRTGTRYTAGLDVEWEVDLFGRLRHAIGAAQAQSGAMAAAEDGVRIAVAAETTRAWLGACTYGHRLEIARHSLALVEHGRDVARSRRDAGDGVLLDVVRAEALVERTRASLAPLDAARQRSLAELATLMGRTPDRVPGEASACTALPSTTLPPPDGDATAMLRRRPDVREAEYQLATSSARLGEIRAELWPKVSFGASIAGSAHHPDGLDDHAARIWNIGPLLSWQFPNIAVVRARITQAGERENAALAHFDARILDALKDTRQALLSYEAALHEREALASAAERSATGLHLAEASRAAGAIGALEHLDAQRDDVSAQAALAESDGRVIDTQIALFKALGGGWRDAPPVALPHPERATAYLSSGTTP</sequence>
<feature type="chain" id="PRO_5031588814" evidence="2">
    <location>
        <begin position="20"/>
        <end position="487"/>
    </location>
</feature>
<comment type="similarity">
    <text evidence="1 2">Belongs to the outer membrane factor (OMF) (TC 1.B.17) family.</text>
</comment>
<dbReference type="SUPFAM" id="SSF56954">
    <property type="entry name" value="Outer membrane efflux proteins (OEP)"/>
    <property type="match status" value="1"/>
</dbReference>
<accession>A0A7X5UBG6</accession>
<dbReference type="Gene3D" id="1.20.1600.10">
    <property type="entry name" value="Outer membrane efflux proteins (OEP)"/>
    <property type="match status" value="1"/>
</dbReference>
<organism evidence="4 5">
    <name type="scientific">Luteibacter anthropi</name>
    <dbReference type="NCBI Taxonomy" id="564369"/>
    <lineage>
        <taxon>Bacteria</taxon>
        <taxon>Pseudomonadati</taxon>
        <taxon>Pseudomonadota</taxon>
        <taxon>Gammaproteobacteria</taxon>
        <taxon>Lysobacterales</taxon>
        <taxon>Rhodanobacteraceae</taxon>
        <taxon>Luteibacter</taxon>
    </lineage>
</organism>
<comment type="caution">
    <text evidence="4">The sequence shown here is derived from an EMBL/GenBank/DDBJ whole genome shotgun (WGS) entry which is preliminary data.</text>
</comment>
<dbReference type="Proteomes" id="UP000490980">
    <property type="component" value="Unassembled WGS sequence"/>
</dbReference>
<evidence type="ECO:0000256" key="3">
    <source>
        <dbReference type="SAM" id="MobiDB-lite"/>
    </source>
</evidence>